<dbReference type="GO" id="GO:0031418">
    <property type="term" value="F:L-ascorbic acid binding"/>
    <property type="evidence" value="ECO:0007669"/>
    <property type="project" value="InterPro"/>
</dbReference>
<dbReference type="SMART" id="SM00702">
    <property type="entry name" value="P4Hc"/>
    <property type="match status" value="1"/>
</dbReference>
<dbReference type="AlphaFoldDB" id="T2MBP5"/>
<keyword evidence="6" id="KW-0472">Membrane</keyword>
<dbReference type="InterPro" id="IPR005123">
    <property type="entry name" value="Oxoglu/Fe-dep_dioxygenase_dom"/>
</dbReference>
<evidence type="ECO:0000256" key="2">
    <source>
        <dbReference type="ARBA" id="ARBA00022723"/>
    </source>
</evidence>
<keyword evidence="6 8" id="KW-0812">Transmembrane</keyword>
<keyword evidence="6" id="KW-1133">Transmembrane helix</keyword>
<keyword evidence="5" id="KW-0408">Iron</keyword>
<dbReference type="KEGG" id="hmg:100202937"/>
<organism evidence="8">
    <name type="scientific">Hydra vulgaris</name>
    <name type="common">Hydra</name>
    <name type="synonym">Hydra attenuata</name>
    <dbReference type="NCBI Taxonomy" id="6087"/>
    <lineage>
        <taxon>Eukaryota</taxon>
        <taxon>Metazoa</taxon>
        <taxon>Cnidaria</taxon>
        <taxon>Hydrozoa</taxon>
        <taxon>Hydroidolina</taxon>
        <taxon>Anthoathecata</taxon>
        <taxon>Aplanulata</taxon>
        <taxon>Hydridae</taxon>
        <taxon>Hydra</taxon>
    </lineage>
</organism>
<dbReference type="Pfam" id="PF13640">
    <property type="entry name" value="2OG-FeII_Oxy_3"/>
    <property type="match status" value="1"/>
</dbReference>
<feature type="transmembrane region" description="Helical" evidence="6">
    <location>
        <begin position="43"/>
        <end position="64"/>
    </location>
</feature>
<evidence type="ECO:0000256" key="6">
    <source>
        <dbReference type="SAM" id="Phobius"/>
    </source>
</evidence>
<dbReference type="GO" id="GO:0051213">
    <property type="term" value="F:dioxygenase activity"/>
    <property type="evidence" value="ECO:0007669"/>
    <property type="project" value="UniProtKB-KW"/>
</dbReference>
<keyword evidence="3" id="KW-0223">Dioxygenase</keyword>
<name>T2MBP5_HYDVU</name>
<evidence type="ECO:0000256" key="1">
    <source>
        <dbReference type="ARBA" id="ARBA00001961"/>
    </source>
</evidence>
<gene>
    <name evidence="8" type="primary">C17orf101</name>
</gene>
<dbReference type="EMBL" id="HAAD01003140">
    <property type="protein sequence ID" value="CDG69372.1"/>
    <property type="molecule type" value="mRNA"/>
</dbReference>
<accession>T2MBP5</accession>
<dbReference type="PANTHER" id="PTHR14650">
    <property type="entry name" value="PROLYL HYDROXYLASE-RELATED"/>
    <property type="match status" value="1"/>
</dbReference>
<evidence type="ECO:0000256" key="3">
    <source>
        <dbReference type="ARBA" id="ARBA00022964"/>
    </source>
</evidence>
<reference evidence="8" key="1">
    <citation type="journal article" date="2013" name="Genome Biol. Evol.">
        <title>Punctuated emergences of genetic and phenotypic innovations in eumetazoan, bilaterian, euteleostome, and hominidae ancestors.</title>
        <authorList>
            <person name="Wenger Y."/>
            <person name="Galliot B."/>
        </authorList>
    </citation>
    <scope>NUCLEOTIDE SEQUENCE</scope>
    <source>
        <tissue evidence="8">Whole animals</tissue>
    </source>
</reference>
<evidence type="ECO:0000259" key="7">
    <source>
        <dbReference type="PROSITE" id="PS51471"/>
    </source>
</evidence>
<dbReference type="OrthoDB" id="427071at2759"/>
<dbReference type="GO" id="GO:0005506">
    <property type="term" value="F:iron ion binding"/>
    <property type="evidence" value="ECO:0007669"/>
    <property type="project" value="InterPro"/>
</dbReference>
<evidence type="ECO:0000313" key="8">
    <source>
        <dbReference type="EMBL" id="CDG69372.1"/>
    </source>
</evidence>
<dbReference type="GO" id="GO:0016705">
    <property type="term" value="F:oxidoreductase activity, acting on paired donors, with incorporation or reduction of molecular oxygen"/>
    <property type="evidence" value="ECO:0007669"/>
    <property type="project" value="InterPro"/>
</dbReference>
<evidence type="ECO:0000256" key="5">
    <source>
        <dbReference type="ARBA" id="ARBA00023004"/>
    </source>
</evidence>
<dbReference type="GO" id="GO:0016020">
    <property type="term" value="C:membrane"/>
    <property type="evidence" value="ECO:0007669"/>
    <property type="project" value="TreeGrafter"/>
</dbReference>
<sequence length="314" mass="36141">MSVLKKRNVTFDSNITNQSTLKSVKNVLKESIKSKKSSPQANWLSAALYIAFFIVFLMFSIFVVDYLHELNDSDTIALQTDEFSRLFLKLPCSSDYGNSFKKCLPKKCGRGVTDILFEKKDITQMLNIAKKGMELGGSSGGATILDLHSGALSHKDKFINIYTVNSNIFNKSHFLIYTKIKEAIRLMIAKEFEIDEKHLYLTKPTFFSRLNNVPPQTKHDEYWHPHIDRITYESFYYTSLLYLSNYNDDFTGGRFFFVDKHSNKTIEPRFGRVSFFTSGSENKHYVERVENGTRFALTVSFTCDKKYSILDPGV</sequence>
<evidence type="ECO:0000256" key="4">
    <source>
        <dbReference type="ARBA" id="ARBA00023002"/>
    </source>
</evidence>
<proteinExistence type="evidence at transcript level"/>
<dbReference type="OMA" id="YESFHYT"/>
<dbReference type="InterPro" id="IPR044862">
    <property type="entry name" value="Pro_4_hyd_alph_FE2OG_OXY"/>
</dbReference>
<dbReference type="InterPro" id="IPR006620">
    <property type="entry name" value="Pro_4_hyd_alph"/>
</dbReference>
<keyword evidence="4" id="KW-0560">Oxidoreductase</keyword>
<feature type="domain" description="Fe2OG dioxygenase" evidence="7">
    <location>
        <begin position="203"/>
        <end position="304"/>
    </location>
</feature>
<dbReference type="Gene3D" id="2.60.120.620">
    <property type="entry name" value="q2cbj1_9rhob like domain"/>
    <property type="match status" value="1"/>
</dbReference>
<keyword evidence="2" id="KW-0479">Metal-binding</keyword>
<comment type="cofactor">
    <cofactor evidence="1">
        <name>L-ascorbate</name>
        <dbReference type="ChEBI" id="CHEBI:38290"/>
    </cofactor>
</comment>
<dbReference type="PROSITE" id="PS51471">
    <property type="entry name" value="FE2OG_OXY"/>
    <property type="match status" value="1"/>
</dbReference>
<dbReference type="InterPro" id="IPR039210">
    <property type="entry name" value="OGFOD3"/>
</dbReference>
<dbReference type="PANTHER" id="PTHR14650:SF1">
    <property type="entry name" value="2-OXOGLUTARATE AND IRON-DEPENDENT OXYGENASE DOMAIN-CONTAINING PROTEIN 3"/>
    <property type="match status" value="1"/>
</dbReference>
<protein>
    <submittedName>
        <fullName evidence="8">PKHD domain-containing transmembrane protein C17orf101</fullName>
    </submittedName>
</protein>